<gene>
    <name evidence="1" type="ORF">AM587_10005409</name>
</gene>
<protein>
    <submittedName>
        <fullName evidence="1">Uncharacterized protein</fullName>
    </submittedName>
</protein>
<name>A0A0W8C6I8_PHYNI</name>
<comment type="caution">
    <text evidence="1">The sequence shown here is derived from an EMBL/GenBank/DDBJ whole genome shotgun (WGS) entry which is preliminary data.</text>
</comment>
<accession>A0A0W8C6I8</accession>
<sequence length="110" mass="12664">MILHDRGVCSGFKYGEVALFSASMSVMMYCYEHEKESMSPFLYSTMKRFMQTSTDKKQQYVASLEQKERRLSSYLSKLESFHWSVDGASTSTFPFGSWQPFGDISEIHLG</sequence>
<dbReference type="PANTHER" id="PTHR12459:SF6">
    <property type="entry name" value="GB|AAD46013.1"/>
    <property type="match status" value="1"/>
</dbReference>
<evidence type="ECO:0000313" key="2">
    <source>
        <dbReference type="Proteomes" id="UP000052943"/>
    </source>
</evidence>
<organism evidence="1 2">
    <name type="scientific">Phytophthora nicotianae</name>
    <name type="common">Potato buckeye rot agent</name>
    <name type="synonym">Phytophthora parasitica</name>
    <dbReference type="NCBI Taxonomy" id="4792"/>
    <lineage>
        <taxon>Eukaryota</taxon>
        <taxon>Sar</taxon>
        <taxon>Stramenopiles</taxon>
        <taxon>Oomycota</taxon>
        <taxon>Peronosporomycetes</taxon>
        <taxon>Peronosporales</taxon>
        <taxon>Peronosporaceae</taxon>
        <taxon>Phytophthora</taxon>
    </lineage>
</organism>
<dbReference type="Proteomes" id="UP000052943">
    <property type="component" value="Unassembled WGS sequence"/>
</dbReference>
<dbReference type="EMBL" id="LNFO01004729">
    <property type="protein sequence ID" value="KUF79701.1"/>
    <property type="molecule type" value="Genomic_DNA"/>
</dbReference>
<evidence type="ECO:0000313" key="1">
    <source>
        <dbReference type="EMBL" id="KUF79701.1"/>
    </source>
</evidence>
<dbReference type="AlphaFoldDB" id="A0A0W8C6I8"/>
<dbReference type="InterPro" id="IPR026749">
    <property type="entry name" value="Tmem135"/>
</dbReference>
<reference evidence="1 2" key="1">
    <citation type="submission" date="2015-11" db="EMBL/GenBank/DDBJ databases">
        <title>Genomes and virulence difference between two physiological races of Phytophthora nicotianae.</title>
        <authorList>
            <person name="Liu H."/>
            <person name="Ma X."/>
            <person name="Yu H."/>
            <person name="Fang D."/>
            <person name="Li Y."/>
            <person name="Wang X."/>
            <person name="Wang W."/>
            <person name="Dong Y."/>
            <person name="Xiao B."/>
        </authorList>
    </citation>
    <scope>NUCLEOTIDE SEQUENCE [LARGE SCALE GENOMIC DNA]</scope>
    <source>
        <strain evidence="2">race 0</strain>
    </source>
</reference>
<proteinExistence type="predicted"/>
<dbReference type="PANTHER" id="PTHR12459">
    <property type="entry name" value="TRANSMEMBRANE PROTEIN 135-RELATED"/>
    <property type="match status" value="1"/>
</dbReference>